<dbReference type="EMBL" id="LR593886">
    <property type="protein sequence ID" value="VTR94684.1"/>
    <property type="molecule type" value="Genomic_DNA"/>
</dbReference>
<evidence type="ECO:0000256" key="1">
    <source>
        <dbReference type="SAM" id="Phobius"/>
    </source>
</evidence>
<dbReference type="RefSeq" id="WP_162669187.1">
    <property type="nucleotide sequence ID" value="NZ_LR593886.1"/>
</dbReference>
<sequence length="279" mass="29884">MRGFRELDRILRGEAMQVRGPGQAILDIPLLPLVSVNVLLAAVYGACMGFFGVFGHSEPEVRFIVADAVKVPLLFLLALVVTFPSLYVFNALVGSCLGMSDLAKLMACALGVLVAVLAAFGPIVAFFSVTTTSYPFIVLLNVTVFALAAGFAIVFILRTVDRLTLPAPVPLVEVLPPDVSVPLSAALPEEGASAGERPVRAERRARAVPVSHPEELQPDPKVRAVFRGWLVVFAIVGTQMSWVLRPFIGSPSAGFTWFRPRDGSFLEGVTKALRTLLGA</sequence>
<reference evidence="2 3" key="1">
    <citation type="submission" date="2019-05" db="EMBL/GenBank/DDBJ databases">
        <authorList>
            <consortium name="Science for Life Laboratories"/>
        </authorList>
    </citation>
    <scope>NUCLEOTIDE SEQUENCE [LARGE SCALE GENOMIC DNA]</scope>
    <source>
        <strain evidence="2">Soil9</strain>
    </source>
</reference>
<keyword evidence="1" id="KW-0472">Membrane</keyword>
<organism evidence="2 3">
    <name type="scientific">Gemmata massiliana</name>
    <dbReference type="NCBI Taxonomy" id="1210884"/>
    <lineage>
        <taxon>Bacteria</taxon>
        <taxon>Pseudomonadati</taxon>
        <taxon>Planctomycetota</taxon>
        <taxon>Planctomycetia</taxon>
        <taxon>Gemmatales</taxon>
        <taxon>Gemmataceae</taxon>
        <taxon>Gemmata</taxon>
    </lineage>
</organism>
<feature type="transmembrane region" description="Helical" evidence="1">
    <location>
        <begin position="134"/>
        <end position="157"/>
    </location>
</feature>
<dbReference type="AlphaFoldDB" id="A0A6P2D3L1"/>
<keyword evidence="1" id="KW-1133">Transmembrane helix</keyword>
<keyword evidence="1" id="KW-0812">Transmembrane</keyword>
<feature type="transmembrane region" description="Helical" evidence="1">
    <location>
        <begin position="73"/>
        <end position="93"/>
    </location>
</feature>
<dbReference type="Proteomes" id="UP000464178">
    <property type="component" value="Chromosome"/>
</dbReference>
<proteinExistence type="predicted"/>
<keyword evidence="3" id="KW-1185">Reference proteome</keyword>
<feature type="transmembrane region" description="Helical" evidence="1">
    <location>
        <begin position="105"/>
        <end position="128"/>
    </location>
</feature>
<protein>
    <recommendedName>
        <fullName evidence="4">Yip1 domain-containing protein</fullName>
    </recommendedName>
</protein>
<evidence type="ECO:0008006" key="4">
    <source>
        <dbReference type="Google" id="ProtNLM"/>
    </source>
</evidence>
<dbReference type="KEGG" id="gms:SOIL9_30300"/>
<evidence type="ECO:0000313" key="3">
    <source>
        <dbReference type="Proteomes" id="UP000464178"/>
    </source>
</evidence>
<name>A0A6P2D3L1_9BACT</name>
<evidence type="ECO:0000313" key="2">
    <source>
        <dbReference type="EMBL" id="VTR94684.1"/>
    </source>
</evidence>
<feature type="transmembrane region" description="Helical" evidence="1">
    <location>
        <begin position="224"/>
        <end position="244"/>
    </location>
</feature>
<accession>A0A6P2D3L1</accession>
<gene>
    <name evidence="2" type="ORF">SOIL9_30300</name>
</gene>
<feature type="transmembrane region" description="Helical" evidence="1">
    <location>
        <begin position="30"/>
        <end position="53"/>
    </location>
</feature>